<evidence type="ECO:0000259" key="1">
    <source>
        <dbReference type="Pfam" id="PF13333"/>
    </source>
</evidence>
<protein>
    <submittedName>
        <fullName evidence="2">Integrase core domain-containing protein</fullName>
    </submittedName>
</protein>
<dbReference type="OrthoDB" id="4330255at2"/>
<dbReference type="InterPro" id="IPR012337">
    <property type="entry name" value="RNaseH-like_sf"/>
</dbReference>
<evidence type="ECO:0000313" key="2">
    <source>
        <dbReference type="EMBL" id="SHE94543.1"/>
    </source>
</evidence>
<accession>A0A1M4XMS2</accession>
<feature type="domain" description="Integrase catalytic" evidence="1">
    <location>
        <begin position="1"/>
        <end position="37"/>
    </location>
</feature>
<gene>
    <name evidence="2" type="ORF">SAMN02745225_02071</name>
</gene>
<feature type="non-terminal residue" evidence="2">
    <location>
        <position position="1"/>
    </location>
</feature>
<dbReference type="AlphaFoldDB" id="A0A1M4XMS2"/>
<sequence>FKTREEARTAIFDWIQWYNRKRLHSSIDYVSPMQFEQAATIQAA</sequence>
<dbReference type="EMBL" id="FQUL01000041">
    <property type="protein sequence ID" value="SHE94543.1"/>
    <property type="molecule type" value="Genomic_DNA"/>
</dbReference>
<name>A0A1M4XMS2_9ACTN</name>
<keyword evidence="3" id="KW-1185">Reference proteome</keyword>
<dbReference type="Pfam" id="PF13333">
    <property type="entry name" value="rve_2"/>
    <property type="match status" value="1"/>
</dbReference>
<dbReference type="InterPro" id="IPR001584">
    <property type="entry name" value="Integrase_cat-core"/>
</dbReference>
<organism evidence="2 3">
    <name type="scientific">Ferrithrix thermotolerans DSM 19514</name>
    <dbReference type="NCBI Taxonomy" id="1121881"/>
    <lineage>
        <taxon>Bacteria</taxon>
        <taxon>Bacillati</taxon>
        <taxon>Actinomycetota</taxon>
        <taxon>Acidimicrobiia</taxon>
        <taxon>Acidimicrobiales</taxon>
        <taxon>Acidimicrobiaceae</taxon>
        <taxon>Ferrithrix</taxon>
    </lineage>
</organism>
<dbReference type="SUPFAM" id="SSF53098">
    <property type="entry name" value="Ribonuclease H-like"/>
    <property type="match status" value="1"/>
</dbReference>
<evidence type="ECO:0000313" key="3">
    <source>
        <dbReference type="Proteomes" id="UP000184295"/>
    </source>
</evidence>
<dbReference type="GO" id="GO:0015074">
    <property type="term" value="P:DNA integration"/>
    <property type="evidence" value="ECO:0007669"/>
    <property type="project" value="InterPro"/>
</dbReference>
<dbReference type="Proteomes" id="UP000184295">
    <property type="component" value="Unassembled WGS sequence"/>
</dbReference>
<proteinExistence type="predicted"/>
<dbReference type="RefSeq" id="WP_084660424.1">
    <property type="nucleotide sequence ID" value="NZ_FQUL01000041.1"/>
</dbReference>
<reference evidence="3" key="1">
    <citation type="submission" date="2016-11" db="EMBL/GenBank/DDBJ databases">
        <authorList>
            <person name="Varghese N."/>
            <person name="Submissions S."/>
        </authorList>
    </citation>
    <scope>NUCLEOTIDE SEQUENCE [LARGE SCALE GENOMIC DNA]</scope>
    <source>
        <strain evidence="3">DSM 19514</strain>
    </source>
</reference>